<feature type="compositionally biased region" description="Acidic residues" evidence="1">
    <location>
        <begin position="140"/>
        <end position="152"/>
    </location>
</feature>
<feature type="region of interest" description="Disordered" evidence="1">
    <location>
        <begin position="111"/>
        <end position="156"/>
    </location>
</feature>
<organism evidence="2 3">
    <name type="scientific">Araneus ventricosus</name>
    <name type="common">Orbweaver spider</name>
    <name type="synonym">Epeira ventricosa</name>
    <dbReference type="NCBI Taxonomy" id="182803"/>
    <lineage>
        <taxon>Eukaryota</taxon>
        <taxon>Metazoa</taxon>
        <taxon>Ecdysozoa</taxon>
        <taxon>Arthropoda</taxon>
        <taxon>Chelicerata</taxon>
        <taxon>Arachnida</taxon>
        <taxon>Araneae</taxon>
        <taxon>Araneomorphae</taxon>
        <taxon>Entelegynae</taxon>
        <taxon>Araneoidea</taxon>
        <taxon>Araneidae</taxon>
        <taxon>Araneus</taxon>
    </lineage>
</organism>
<evidence type="ECO:0000256" key="1">
    <source>
        <dbReference type="SAM" id="MobiDB-lite"/>
    </source>
</evidence>
<dbReference type="EMBL" id="BGPR01000068">
    <property type="protein sequence ID" value="GBL89956.1"/>
    <property type="molecule type" value="Genomic_DNA"/>
</dbReference>
<comment type="caution">
    <text evidence="2">The sequence shown here is derived from an EMBL/GenBank/DDBJ whole genome shotgun (WGS) entry which is preliminary data.</text>
</comment>
<evidence type="ECO:0000313" key="3">
    <source>
        <dbReference type="Proteomes" id="UP000499080"/>
    </source>
</evidence>
<reference evidence="2 3" key="1">
    <citation type="journal article" date="2019" name="Sci. Rep.">
        <title>Orb-weaving spider Araneus ventricosus genome elucidates the spidroin gene catalogue.</title>
        <authorList>
            <person name="Kono N."/>
            <person name="Nakamura H."/>
            <person name="Ohtoshi R."/>
            <person name="Moran D.A.P."/>
            <person name="Shinohara A."/>
            <person name="Yoshida Y."/>
            <person name="Fujiwara M."/>
            <person name="Mori M."/>
            <person name="Tomita M."/>
            <person name="Arakawa K."/>
        </authorList>
    </citation>
    <scope>NUCLEOTIDE SEQUENCE [LARGE SCALE GENOMIC DNA]</scope>
</reference>
<keyword evidence="3" id="KW-1185">Reference proteome</keyword>
<sequence length="365" mass="39094">MATTEDFEIRALASESSKVVSAAKALKKKNRLSRKNQDKFGKLHPENIDVALVRQKQEFVRKVEVPLMTKWGELSPLGLSSVKGSGGQRKELVFPLTSVCYQGPPADSGYYGYDSDATFSQSEEGSEDQTGGDENQTSEMGEETSEYEDDMSGNEGVACDQTMSVHVMVADGSKTIPDPPTVSTVGDFRQLPQKGTLDTQTTSALPLLEVPIVTDTDDSGDFHSPPTHQGSGEKVLVKDTPFPKAKEPLSCGGEVPSTPSDALPCIDTGNISPVILQHLQDFERAFPNGWDRSKNLGRLMSVISEEFDQLCTRLDRLVVASAGCSGGGTSTIYSAGAFTVYGEGRSIAYFLAYGGIVPVSGSLQA</sequence>
<dbReference type="Proteomes" id="UP000499080">
    <property type="component" value="Unassembled WGS sequence"/>
</dbReference>
<name>A0A4Y2BF73_ARAVE</name>
<gene>
    <name evidence="2" type="ORF">AVEN_178371_1</name>
</gene>
<dbReference type="AlphaFoldDB" id="A0A4Y2BF73"/>
<proteinExistence type="predicted"/>
<accession>A0A4Y2BF73</accession>
<protein>
    <submittedName>
        <fullName evidence="2">Uncharacterized protein</fullName>
    </submittedName>
</protein>
<evidence type="ECO:0000313" key="2">
    <source>
        <dbReference type="EMBL" id="GBL89956.1"/>
    </source>
</evidence>